<proteinExistence type="predicted"/>
<dbReference type="PROSITE" id="PS50011">
    <property type="entry name" value="PROTEIN_KINASE_DOM"/>
    <property type="match status" value="1"/>
</dbReference>
<protein>
    <submittedName>
        <fullName evidence="2">Kinase domain-containing protein</fullName>
    </submittedName>
</protein>
<reference evidence="2 3" key="1">
    <citation type="journal article" date="2024" name="J Genomics">
        <title>Draft genome sequencing and assembly of Favolaschia claudopus CIRM-BRFM 2984 isolated from oak limbs.</title>
        <authorList>
            <person name="Navarro D."/>
            <person name="Drula E."/>
            <person name="Chaduli D."/>
            <person name="Cazenave R."/>
            <person name="Ahrendt S."/>
            <person name="Wang J."/>
            <person name="Lipzen A."/>
            <person name="Daum C."/>
            <person name="Barry K."/>
            <person name="Grigoriev I.V."/>
            <person name="Favel A."/>
            <person name="Rosso M.N."/>
            <person name="Martin F."/>
        </authorList>
    </citation>
    <scope>NUCLEOTIDE SEQUENCE [LARGE SCALE GENOMIC DNA]</scope>
    <source>
        <strain evidence="2 3">CIRM-BRFM 2984</strain>
    </source>
</reference>
<dbReference type="GO" id="GO:0005524">
    <property type="term" value="F:ATP binding"/>
    <property type="evidence" value="ECO:0007669"/>
    <property type="project" value="InterPro"/>
</dbReference>
<keyword evidence="2" id="KW-0808">Transferase</keyword>
<dbReference type="InterPro" id="IPR000719">
    <property type="entry name" value="Prot_kinase_dom"/>
</dbReference>
<dbReference type="SMART" id="SM00220">
    <property type="entry name" value="S_TKc"/>
    <property type="match status" value="1"/>
</dbReference>
<dbReference type="GO" id="GO:0004674">
    <property type="term" value="F:protein serine/threonine kinase activity"/>
    <property type="evidence" value="ECO:0007669"/>
    <property type="project" value="TreeGrafter"/>
</dbReference>
<dbReference type="PANTHER" id="PTHR44167:SF31">
    <property type="entry name" value="PROTEIN CBG02007"/>
    <property type="match status" value="1"/>
</dbReference>
<dbReference type="SUPFAM" id="SSF56112">
    <property type="entry name" value="Protein kinase-like (PK-like)"/>
    <property type="match status" value="1"/>
</dbReference>
<dbReference type="Gene3D" id="1.10.510.10">
    <property type="entry name" value="Transferase(Phosphotransferase) domain 1"/>
    <property type="match status" value="1"/>
</dbReference>
<dbReference type="Pfam" id="PF00069">
    <property type="entry name" value="Pkinase"/>
    <property type="match status" value="1"/>
</dbReference>
<evidence type="ECO:0000313" key="3">
    <source>
        <dbReference type="Proteomes" id="UP001362999"/>
    </source>
</evidence>
<gene>
    <name evidence="2" type="ORF">R3P38DRAFT_3146964</name>
</gene>
<dbReference type="Proteomes" id="UP001362999">
    <property type="component" value="Unassembled WGS sequence"/>
</dbReference>
<feature type="domain" description="Protein kinase" evidence="1">
    <location>
        <begin position="90"/>
        <end position="380"/>
    </location>
</feature>
<evidence type="ECO:0000313" key="2">
    <source>
        <dbReference type="EMBL" id="KAK6969202.1"/>
    </source>
</evidence>
<dbReference type="AlphaFoldDB" id="A0AAV9Z2I4"/>
<accession>A0AAV9Z2I4</accession>
<sequence>MPARRYYPDAPLPSHLQYWERLDLDNRTAHLVDEPWRHFEPYLASRGYTLCWKYYSRDRPETPLRPKGLTYSVAPNPFRPRSREGFVHFYDLDQDLGQTGINQTTGWLTSSASLKMAYDTQDRVCGIKALHNSRSREEIDIITYLNSPKLRACPDNHTIPILDKIVTEEWTFIVMPYWPRSVQTCIPWEVEDYFNRLAQALEGLAFMHRHGIAHRDISIGNMLLNVHYGVPGVYSSFARRNIALAYIDFGCARRFPAGSDPASWMGTGHWGTMDHAAPEVPRCADSVVGIGRGAPPQPYQLAPVDIYALGSVLMRALSWEQIYCKTFGNPDHLPTAAHQVLLEFVPGYVSLLERMMHPDPTRRPSAARALEECLAMRDALDVSIRFAQPQPGRGYPEIQYLRRRW</sequence>
<dbReference type="PANTHER" id="PTHR44167">
    <property type="entry name" value="OVARIAN-SPECIFIC SERINE/THREONINE-PROTEIN KINASE LOK-RELATED"/>
    <property type="match status" value="1"/>
</dbReference>
<comment type="caution">
    <text evidence="2">The sequence shown here is derived from an EMBL/GenBank/DDBJ whole genome shotgun (WGS) entry which is preliminary data.</text>
</comment>
<dbReference type="GO" id="GO:0005634">
    <property type="term" value="C:nucleus"/>
    <property type="evidence" value="ECO:0007669"/>
    <property type="project" value="TreeGrafter"/>
</dbReference>
<evidence type="ECO:0000259" key="1">
    <source>
        <dbReference type="PROSITE" id="PS50011"/>
    </source>
</evidence>
<dbReference type="InterPro" id="IPR011009">
    <property type="entry name" value="Kinase-like_dom_sf"/>
</dbReference>
<dbReference type="GO" id="GO:0005737">
    <property type="term" value="C:cytoplasm"/>
    <property type="evidence" value="ECO:0007669"/>
    <property type="project" value="TreeGrafter"/>
</dbReference>
<keyword evidence="2" id="KW-0418">Kinase</keyword>
<organism evidence="2 3">
    <name type="scientific">Favolaschia claudopus</name>
    <dbReference type="NCBI Taxonomy" id="2862362"/>
    <lineage>
        <taxon>Eukaryota</taxon>
        <taxon>Fungi</taxon>
        <taxon>Dikarya</taxon>
        <taxon>Basidiomycota</taxon>
        <taxon>Agaricomycotina</taxon>
        <taxon>Agaricomycetes</taxon>
        <taxon>Agaricomycetidae</taxon>
        <taxon>Agaricales</taxon>
        <taxon>Marasmiineae</taxon>
        <taxon>Mycenaceae</taxon>
        <taxon>Favolaschia</taxon>
    </lineage>
</organism>
<dbReference type="EMBL" id="JAWWNJ010000231">
    <property type="protein sequence ID" value="KAK6969202.1"/>
    <property type="molecule type" value="Genomic_DNA"/>
</dbReference>
<dbReference type="GO" id="GO:0044773">
    <property type="term" value="P:mitotic DNA damage checkpoint signaling"/>
    <property type="evidence" value="ECO:0007669"/>
    <property type="project" value="TreeGrafter"/>
</dbReference>
<keyword evidence="3" id="KW-1185">Reference proteome</keyword>
<name>A0AAV9Z2I4_9AGAR</name>